<dbReference type="PANTHER" id="PTHR35786:SF1">
    <property type="entry name" value="REDOX-SENSING TRANSCRIPTIONAL REPRESSOR REX 1"/>
    <property type="match status" value="1"/>
</dbReference>
<dbReference type="GO" id="GO:0003677">
    <property type="term" value="F:DNA binding"/>
    <property type="evidence" value="ECO:0007669"/>
    <property type="project" value="UniProtKB-UniRule"/>
</dbReference>
<keyword evidence="3 7" id="KW-0805">Transcription regulation</keyword>
<evidence type="ECO:0000256" key="6">
    <source>
        <dbReference type="ARBA" id="ARBA00023163"/>
    </source>
</evidence>
<proteinExistence type="inferred from homology"/>
<reference evidence="9" key="2">
    <citation type="submission" date="2020-10" db="EMBL/GenBank/DDBJ databases">
        <title>Comparative genomics of the Acetobacterium genus.</title>
        <authorList>
            <person name="Marshall C."/>
            <person name="May H."/>
            <person name="Norman S."/>
        </authorList>
    </citation>
    <scope>NUCLEOTIDE SEQUENCE</scope>
    <source>
        <strain evidence="9">DER-2019</strain>
    </source>
</reference>
<dbReference type="Pfam" id="PF06971">
    <property type="entry name" value="Put_DNA-bind_N"/>
    <property type="match status" value="1"/>
</dbReference>
<dbReference type="EMBL" id="WJBD01000010">
    <property type="protein sequence ID" value="MBC3888518.1"/>
    <property type="molecule type" value="Genomic_DNA"/>
</dbReference>
<dbReference type="HAMAP" id="MF_01131">
    <property type="entry name" value="Rex"/>
    <property type="match status" value="1"/>
</dbReference>
<name>A0A923HTU4_9FIRM</name>
<dbReference type="InterPro" id="IPR022876">
    <property type="entry name" value="Tscrpt_rep_Rex"/>
</dbReference>
<evidence type="ECO:0000256" key="4">
    <source>
        <dbReference type="ARBA" id="ARBA00023027"/>
    </source>
</evidence>
<comment type="subcellular location">
    <subcellularLocation>
        <location evidence="7">Cytoplasm</location>
    </subcellularLocation>
</comment>
<evidence type="ECO:0000256" key="1">
    <source>
        <dbReference type="ARBA" id="ARBA00022490"/>
    </source>
</evidence>
<dbReference type="NCBIfam" id="NF003994">
    <property type="entry name" value="PRK05472.2-3"/>
    <property type="match status" value="1"/>
</dbReference>
<keyword evidence="2 7" id="KW-0678">Repressor</keyword>
<dbReference type="NCBIfam" id="NF003996">
    <property type="entry name" value="PRK05472.2-5"/>
    <property type="match status" value="1"/>
</dbReference>
<dbReference type="OrthoDB" id="9784760at2"/>
<keyword evidence="6 7" id="KW-0804">Transcription</keyword>
<feature type="DNA-binding region" description="H-T-H motif" evidence="7">
    <location>
        <begin position="18"/>
        <end position="57"/>
    </location>
</feature>
<dbReference type="NCBIfam" id="NF003995">
    <property type="entry name" value="PRK05472.2-4"/>
    <property type="match status" value="1"/>
</dbReference>
<reference evidence="9" key="1">
    <citation type="submission" date="2019-10" db="EMBL/GenBank/DDBJ databases">
        <authorList>
            <person name="Ross D.E."/>
            <person name="Gulliver D."/>
        </authorList>
    </citation>
    <scope>NUCLEOTIDE SEQUENCE</scope>
    <source>
        <strain evidence="9">DER-2019</strain>
    </source>
</reference>
<dbReference type="Gene3D" id="1.10.10.10">
    <property type="entry name" value="Winged helix-like DNA-binding domain superfamily/Winged helix DNA-binding domain"/>
    <property type="match status" value="1"/>
</dbReference>
<dbReference type="NCBIfam" id="NF003990">
    <property type="entry name" value="PRK05472.1-4"/>
    <property type="match status" value="1"/>
</dbReference>
<dbReference type="Gene3D" id="3.40.50.720">
    <property type="entry name" value="NAD(P)-binding Rossmann-like Domain"/>
    <property type="match status" value="1"/>
</dbReference>
<dbReference type="SUPFAM" id="SSF46785">
    <property type="entry name" value="Winged helix' DNA-binding domain"/>
    <property type="match status" value="1"/>
</dbReference>
<evidence type="ECO:0000259" key="8">
    <source>
        <dbReference type="SMART" id="SM00881"/>
    </source>
</evidence>
<keyword evidence="1 7" id="KW-0963">Cytoplasm</keyword>
<dbReference type="SMART" id="SM00881">
    <property type="entry name" value="CoA_binding"/>
    <property type="match status" value="1"/>
</dbReference>
<dbReference type="NCBIfam" id="NF003989">
    <property type="entry name" value="PRK05472.1-3"/>
    <property type="match status" value="1"/>
</dbReference>
<dbReference type="InterPro" id="IPR009718">
    <property type="entry name" value="Rex_DNA-bd_C_dom"/>
</dbReference>
<keyword evidence="5 7" id="KW-0238">DNA-binding</keyword>
<dbReference type="AlphaFoldDB" id="A0A923HTU4"/>
<dbReference type="GO" id="GO:0003700">
    <property type="term" value="F:DNA-binding transcription factor activity"/>
    <property type="evidence" value="ECO:0007669"/>
    <property type="project" value="UniProtKB-UniRule"/>
</dbReference>
<keyword evidence="10" id="KW-1185">Reference proteome</keyword>
<keyword evidence="4 7" id="KW-0520">NAD</keyword>
<dbReference type="GO" id="GO:0005737">
    <property type="term" value="C:cytoplasm"/>
    <property type="evidence" value="ECO:0007669"/>
    <property type="project" value="UniProtKB-SubCell"/>
</dbReference>
<dbReference type="Pfam" id="PF02629">
    <property type="entry name" value="CoA_binding"/>
    <property type="match status" value="1"/>
</dbReference>
<sequence>MHRFSKKVSMTVVKRLPKYYQYLTDLLLNDIEKISSRELASLMGLTASQIRQDLNSFGGYGQQGYGYNVLELREAIKEILGLDSDYTCIIIGSGNMGHAIANYERFKREGVMLIGAFDVDPLRVGTVVGNVVVKHMDELEGFVKNNEIDICILCVPRGVGQQVATTVTNLGIKGILNFSPLDLDLPDDVVVENVNITDSLFTLTYLLKEVTDPE</sequence>
<dbReference type="SUPFAM" id="SSF51735">
    <property type="entry name" value="NAD(P)-binding Rossmann-fold domains"/>
    <property type="match status" value="1"/>
</dbReference>
<protein>
    <recommendedName>
        <fullName evidence="7">Redox-sensing transcriptional repressor Rex</fullName>
    </recommendedName>
</protein>
<dbReference type="InterPro" id="IPR036390">
    <property type="entry name" value="WH_DNA-bd_sf"/>
</dbReference>
<comment type="caution">
    <text evidence="9">The sequence shown here is derived from an EMBL/GenBank/DDBJ whole genome shotgun (WGS) entry which is preliminary data.</text>
</comment>
<evidence type="ECO:0000256" key="7">
    <source>
        <dbReference type="HAMAP-Rule" id="MF_01131"/>
    </source>
</evidence>
<dbReference type="InterPro" id="IPR036388">
    <property type="entry name" value="WH-like_DNA-bd_sf"/>
</dbReference>
<feature type="binding site" evidence="7">
    <location>
        <begin position="92"/>
        <end position="97"/>
    </location>
    <ligand>
        <name>NAD(+)</name>
        <dbReference type="ChEBI" id="CHEBI:57540"/>
    </ligand>
</feature>
<feature type="domain" description="CoA-binding" evidence="8">
    <location>
        <begin position="81"/>
        <end position="182"/>
    </location>
</feature>
<comment type="similarity">
    <text evidence="7">Belongs to the transcriptional regulatory Rex family.</text>
</comment>
<dbReference type="InterPro" id="IPR003781">
    <property type="entry name" value="CoA-bd"/>
</dbReference>
<organism evidence="9 10">
    <name type="scientific">Acetobacterium paludosum</name>
    <dbReference type="NCBI Taxonomy" id="52693"/>
    <lineage>
        <taxon>Bacteria</taxon>
        <taxon>Bacillati</taxon>
        <taxon>Bacillota</taxon>
        <taxon>Clostridia</taxon>
        <taxon>Eubacteriales</taxon>
        <taxon>Eubacteriaceae</taxon>
        <taxon>Acetobacterium</taxon>
    </lineage>
</organism>
<evidence type="ECO:0000313" key="9">
    <source>
        <dbReference type="EMBL" id="MBC3888518.1"/>
    </source>
</evidence>
<comment type="function">
    <text evidence="7">Modulates transcription in response to changes in cellular NADH/NAD(+) redox state.</text>
</comment>
<evidence type="ECO:0000313" key="10">
    <source>
        <dbReference type="Proteomes" id="UP000616595"/>
    </source>
</evidence>
<dbReference type="GO" id="GO:0045892">
    <property type="term" value="P:negative regulation of DNA-templated transcription"/>
    <property type="evidence" value="ECO:0007669"/>
    <property type="project" value="InterPro"/>
</dbReference>
<dbReference type="PANTHER" id="PTHR35786">
    <property type="entry name" value="REDOX-SENSING TRANSCRIPTIONAL REPRESSOR REX"/>
    <property type="match status" value="1"/>
</dbReference>
<evidence type="ECO:0000256" key="5">
    <source>
        <dbReference type="ARBA" id="ARBA00023125"/>
    </source>
</evidence>
<dbReference type="RefSeq" id="WP_148568008.1">
    <property type="nucleotide sequence ID" value="NZ_RXYA01000014.1"/>
</dbReference>
<accession>A0A923HTU4</accession>
<dbReference type="Proteomes" id="UP000616595">
    <property type="component" value="Unassembled WGS sequence"/>
</dbReference>
<gene>
    <name evidence="7" type="primary">rex</name>
    <name evidence="9" type="ORF">GH810_09385</name>
</gene>
<dbReference type="InterPro" id="IPR036291">
    <property type="entry name" value="NAD(P)-bd_dom_sf"/>
</dbReference>
<dbReference type="GO" id="GO:0051775">
    <property type="term" value="P:response to redox state"/>
    <property type="evidence" value="ECO:0007669"/>
    <property type="project" value="InterPro"/>
</dbReference>
<evidence type="ECO:0000256" key="3">
    <source>
        <dbReference type="ARBA" id="ARBA00023015"/>
    </source>
</evidence>
<evidence type="ECO:0000256" key="2">
    <source>
        <dbReference type="ARBA" id="ARBA00022491"/>
    </source>
</evidence>
<comment type="subunit">
    <text evidence="7">Homodimer.</text>
</comment>